<dbReference type="InterPro" id="IPR045229">
    <property type="entry name" value="TPP_enz"/>
</dbReference>
<dbReference type="PANTHER" id="PTHR18968">
    <property type="entry name" value="THIAMINE PYROPHOSPHATE ENZYMES"/>
    <property type="match status" value="1"/>
</dbReference>
<dbReference type="Pfam" id="PF00205">
    <property type="entry name" value="TPP_enzyme_M"/>
    <property type="match status" value="1"/>
</dbReference>
<evidence type="ECO:0000256" key="2">
    <source>
        <dbReference type="ARBA" id="ARBA00001964"/>
    </source>
</evidence>
<evidence type="ECO:0000313" key="10">
    <source>
        <dbReference type="EMBL" id="MFD2673578.1"/>
    </source>
</evidence>
<name>A0ABW5RER0_9BACL</name>
<accession>A0ABW5RER0</accession>
<organism evidence="10 11">
    <name type="scientific">Marinicrinis sediminis</name>
    <dbReference type="NCBI Taxonomy" id="1652465"/>
    <lineage>
        <taxon>Bacteria</taxon>
        <taxon>Bacillati</taxon>
        <taxon>Bacillota</taxon>
        <taxon>Bacilli</taxon>
        <taxon>Bacillales</taxon>
        <taxon>Paenibacillaceae</taxon>
    </lineage>
</organism>
<sequence>MPSVSQLCTSHLVKWGITHVFGIPGKPVTPLVLHLDEAGIRFVLCKHEEGAGLAASGYAMTRQSLGVAIGTAGPGGTNMLTAAGQAMFSHLPVLFITGSPPICEAGKVLGQDSTMFGTDLVKMFEPVTKFSARVDRGELFQCYLEHAMEQAFTGVRGPVHLCIPLDVLSEDIEPFELDLPLHYPQVMASNLHEVASLLSSAKQPMLLAGAGLHARHMYRELEQFAEKWSIPVATTPGGKGVMRSDHPLSLGPLGLGGHDAAEAYLTAGVDVMVVAGSQLSDLELAGIRPEMYPSRIIHFDYQPQFIGKAIPVPTTPVIGDIQLNLQALLSMDSASSLQIAPLPEVAAALASEKQPEPAEGPLQGQQVMQVLREELPDDALMYGDAGSHSFYAIKYFDIRQPGTFYFEEVYATMGRAIGYAVGAKLADPNRTVVCLTGDGCMFMNGTEVSTAVNYQAPVLFLVANNHSLDMVDKGMGRHLGRAVGTTYTVPLDSAQFGQSMGADGYRCTTSDELRSAIQQALKSDRVSVIDIRMDPHEIPPTMKRG</sequence>
<protein>
    <submittedName>
        <fullName evidence="10">Thiamine pyrophosphate-binding protein</fullName>
    </submittedName>
</protein>
<dbReference type="SUPFAM" id="SSF52467">
    <property type="entry name" value="DHS-like NAD/FAD-binding domain"/>
    <property type="match status" value="1"/>
</dbReference>
<dbReference type="InterPro" id="IPR029035">
    <property type="entry name" value="DHS-like_NAD/FAD-binding_dom"/>
</dbReference>
<gene>
    <name evidence="10" type="ORF">ACFSUC_18675</name>
</gene>
<dbReference type="Gene3D" id="3.40.50.1220">
    <property type="entry name" value="TPP-binding domain"/>
    <property type="match status" value="1"/>
</dbReference>
<evidence type="ECO:0000259" key="9">
    <source>
        <dbReference type="Pfam" id="PF02776"/>
    </source>
</evidence>
<comment type="similarity">
    <text evidence="3 6">Belongs to the TPP enzyme family.</text>
</comment>
<evidence type="ECO:0000256" key="4">
    <source>
        <dbReference type="ARBA" id="ARBA00022723"/>
    </source>
</evidence>
<dbReference type="InterPro" id="IPR029061">
    <property type="entry name" value="THDP-binding"/>
</dbReference>
<dbReference type="PANTHER" id="PTHR18968:SF166">
    <property type="entry name" value="2-HYDROXYACYL-COA LYASE 2"/>
    <property type="match status" value="1"/>
</dbReference>
<evidence type="ECO:0000259" key="8">
    <source>
        <dbReference type="Pfam" id="PF02775"/>
    </source>
</evidence>
<dbReference type="InterPro" id="IPR012000">
    <property type="entry name" value="Thiamin_PyroP_enz_cen_dom"/>
</dbReference>
<dbReference type="Proteomes" id="UP001597497">
    <property type="component" value="Unassembled WGS sequence"/>
</dbReference>
<evidence type="ECO:0000256" key="3">
    <source>
        <dbReference type="ARBA" id="ARBA00007812"/>
    </source>
</evidence>
<dbReference type="Pfam" id="PF02776">
    <property type="entry name" value="TPP_enzyme_N"/>
    <property type="match status" value="1"/>
</dbReference>
<dbReference type="PROSITE" id="PS00187">
    <property type="entry name" value="TPP_ENZYMES"/>
    <property type="match status" value="1"/>
</dbReference>
<dbReference type="InterPro" id="IPR000399">
    <property type="entry name" value="TPP-bd_CS"/>
</dbReference>
<feature type="domain" description="Thiamine pyrophosphate enzyme central" evidence="7">
    <location>
        <begin position="192"/>
        <end position="328"/>
    </location>
</feature>
<comment type="cofactor">
    <cofactor evidence="1">
        <name>Mg(2+)</name>
        <dbReference type="ChEBI" id="CHEBI:18420"/>
    </cofactor>
</comment>
<keyword evidence="11" id="KW-1185">Reference proteome</keyword>
<keyword evidence="4" id="KW-0479">Metal-binding</keyword>
<dbReference type="Gene3D" id="3.40.50.970">
    <property type="match status" value="2"/>
</dbReference>
<feature type="domain" description="Thiamine pyrophosphate enzyme N-terminal TPP-binding" evidence="9">
    <location>
        <begin position="5"/>
        <end position="106"/>
    </location>
</feature>
<dbReference type="SUPFAM" id="SSF52518">
    <property type="entry name" value="Thiamin diphosphate-binding fold (THDP-binding)"/>
    <property type="match status" value="2"/>
</dbReference>
<dbReference type="RefSeq" id="WP_379931165.1">
    <property type="nucleotide sequence ID" value="NZ_JBHUMM010000045.1"/>
</dbReference>
<feature type="domain" description="Thiamine pyrophosphate enzyme TPP-binding" evidence="8">
    <location>
        <begin position="384"/>
        <end position="531"/>
    </location>
</feature>
<dbReference type="CDD" id="cd00568">
    <property type="entry name" value="TPP_enzymes"/>
    <property type="match status" value="1"/>
</dbReference>
<dbReference type="InterPro" id="IPR011766">
    <property type="entry name" value="TPP_enzyme_TPP-bd"/>
</dbReference>
<comment type="caution">
    <text evidence="10">The sequence shown here is derived from an EMBL/GenBank/DDBJ whole genome shotgun (WGS) entry which is preliminary data.</text>
</comment>
<proteinExistence type="inferred from homology"/>
<evidence type="ECO:0000259" key="7">
    <source>
        <dbReference type="Pfam" id="PF00205"/>
    </source>
</evidence>
<evidence type="ECO:0000313" key="11">
    <source>
        <dbReference type="Proteomes" id="UP001597497"/>
    </source>
</evidence>
<evidence type="ECO:0000256" key="5">
    <source>
        <dbReference type="ARBA" id="ARBA00023052"/>
    </source>
</evidence>
<dbReference type="EMBL" id="JBHUMM010000045">
    <property type="protein sequence ID" value="MFD2673578.1"/>
    <property type="molecule type" value="Genomic_DNA"/>
</dbReference>
<reference evidence="11" key="1">
    <citation type="journal article" date="2019" name="Int. J. Syst. Evol. Microbiol.">
        <title>The Global Catalogue of Microorganisms (GCM) 10K type strain sequencing project: providing services to taxonomists for standard genome sequencing and annotation.</title>
        <authorList>
            <consortium name="The Broad Institute Genomics Platform"/>
            <consortium name="The Broad Institute Genome Sequencing Center for Infectious Disease"/>
            <person name="Wu L."/>
            <person name="Ma J."/>
        </authorList>
    </citation>
    <scope>NUCLEOTIDE SEQUENCE [LARGE SCALE GENOMIC DNA]</scope>
    <source>
        <strain evidence="11">KCTC 33676</strain>
    </source>
</reference>
<dbReference type="CDD" id="cd07035">
    <property type="entry name" value="TPP_PYR_POX_like"/>
    <property type="match status" value="1"/>
</dbReference>
<evidence type="ECO:0000256" key="6">
    <source>
        <dbReference type="RuleBase" id="RU362132"/>
    </source>
</evidence>
<comment type="cofactor">
    <cofactor evidence="2">
        <name>thiamine diphosphate</name>
        <dbReference type="ChEBI" id="CHEBI:58937"/>
    </cofactor>
</comment>
<dbReference type="InterPro" id="IPR012001">
    <property type="entry name" value="Thiamin_PyroP_enz_TPP-bd_dom"/>
</dbReference>
<dbReference type="Pfam" id="PF02775">
    <property type="entry name" value="TPP_enzyme_C"/>
    <property type="match status" value="1"/>
</dbReference>
<keyword evidence="5 6" id="KW-0786">Thiamine pyrophosphate</keyword>
<evidence type="ECO:0000256" key="1">
    <source>
        <dbReference type="ARBA" id="ARBA00001946"/>
    </source>
</evidence>